<dbReference type="SMART" id="SM01219">
    <property type="entry name" value="Frataxin_Cyay"/>
    <property type="match status" value="1"/>
</dbReference>
<protein>
    <recommendedName>
        <fullName evidence="4">Iron-sulfur cluster assembly protein CyaY</fullName>
    </recommendedName>
</protein>
<keyword evidence="3 4" id="KW-0408">Iron</keyword>
<dbReference type="InterPro" id="IPR047584">
    <property type="entry name" value="CyaY"/>
</dbReference>
<evidence type="ECO:0000256" key="2">
    <source>
        <dbReference type="ARBA" id="ARBA00022723"/>
    </source>
</evidence>
<name>A0A248LEF4_9NEIS</name>
<organism evidence="5 6">
    <name type="scientific">Laribacter hongkongensis</name>
    <dbReference type="NCBI Taxonomy" id="168471"/>
    <lineage>
        <taxon>Bacteria</taxon>
        <taxon>Pseudomonadati</taxon>
        <taxon>Pseudomonadota</taxon>
        <taxon>Betaproteobacteria</taxon>
        <taxon>Neisseriales</taxon>
        <taxon>Aquaspirillaceae</taxon>
        <taxon>Laribacter</taxon>
    </lineage>
</organism>
<dbReference type="OMA" id="EAASQIW"/>
<dbReference type="Pfam" id="PF01491">
    <property type="entry name" value="Frataxin_Cyay"/>
    <property type="match status" value="1"/>
</dbReference>
<accession>A0A248LEF4</accession>
<gene>
    <name evidence="4 5" type="primary">cyaY</name>
    <name evidence="5" type="ORF">LHGZ1_0023</name>
</gene>
<reference evidence="6" key="1">
    <citation type="submission" date="2017-06" db="EMBL/GenBank/DDBJ databases">
        <title>Whole genome sequence of Laribacter hongkongensis LHGZ1.</title>
        <authorList>
            <person name="Chen D."/>
            <person name="Wu H."/>
            <person name="Chen J."/>
        </authorList>
    </citation>
    <scope>NUCLEOTIDE SEQUENCE [LARGE SCALE GENOMIC DNA]</scope>
    <source>
        <strain evidence="6">LHGZ1</strain>
    </source>
</reference>
<dbReference type="AlphaFoldDB" id="A0A248LEF4"/>
<keyword evidence="2 4" id="KW-0479">Metal-binding</keyword>
<dbReference type="SUPFAM" id="SSF55387">
    <property type="entry name" value="Frataxin/Nqo15-like"/>
    <property type="match status" value="1"/>
</dbReference>
<comment type="similarity">
    <text evidence="1 4">Belongs to the frataxin family.</text>
</comment>
<sequence length="124" mass="13550">MLPDNLSMRAASPAGVVPVPISMNDRDFLLASQTVLDTVRDAFDDSGLGDALLTGNVLTLEFDDGSQIIVNRHEASQEVWVAARAGGFHFRQQDGVWRDTRDQAELMERLAGLISGQAGERFSF</sequence>
<dbReference type="InterPro" id="IPR002908">
    <property type="entry name" value="Frataxin/CyaY"/>
</dbReference>
<dbReference type="HAMAP" id="MF_00142">
    <property type="entry name" value="CyaY"/>
    <property type="match status" value="1"/>
</dbReference>
<dbReference type="EMBL" id="CP022115">
    <property type="protein sequence ID" value="ASJ22854.1"/>
    <property type="molecule type" value="Genomic_DNA"/>
</dbReference>
<evidence type="ECO:0000313" key="6">
    <source>
        <dbReference type="Proteomes" id="UP000197424"/>
    </source>
</evidence>
<proteinExistence type="inferred from homology"/>
<evidence type="ECO:0000256" key="1">
    <source>
        <dbReference type="ARBA" id="ARBA00008183"/>
    </source>
</evidence>
<evidence type="ECO:0000313" key="5">
    <source>
        <dbReference type="EMBL" id="ASJ22854.1"/>
    </source>
</evidence>
<dbReference type="GO" id="GO:0016226">
    <property type="term" value="P:iron-sulfur cluster assembly"/>
    <property type="evidence" value="ECO:0007669"/>
    <property type="project" value="UniProtKB-UniRule"/>
</dbReference>
<dbReference type="GO" id="GO:0008199">
    <property type="term" value="F:ferric iron binding"/>
    <property type="evidence" value="ECO:0007669"/>
    <property type="project" value="InterPro"/>
</dbReference>
<evidence type="ECO:0000256" key="4">
    <source>
        <dbReference type="HAMAP-Rule" id="MF_00142"/>
    </source>
</evidence>
<dbReference type="InterPro" id="IPR020895">
    <property type="entry name" value="Frataxin_CS"/>
</dbReference>
<dbReference type="NCBIfam" id="TIGR03421">
    <property type="entry name" value="FeS_CyaY"/>
    <property type="match status" value="1"/>
</dbReference>
<dbReference type="GO" id="GO:0005737">
    <property type="term" value="C:cytoplasm"/>
    <property type="evidence" value="ECO:0007669"/>
    <property type="project" value="UniProtKB-ARBA"/>
</dbReference>
<dbReference type="PROSITE" id="PS50810">
    <property type="entry name" value="FRATAXIN_2"/>
    <property type="match status" value="1"/>
</dbReference>
<comment type="function">
    <text evidence="4">Involved in iron-sulfur (Fe-S) cluster assembly. May act as a regulator of Fe-S biogenesis.</text>
</comment>
<dbReference type="InterPro" id="IPR036524">
    <property type="entry name" value="Frataxin/CyaY_sf"/>
</dbReference>
<evidence type="ECO:0000256" key="3">
    <source>
        <dbReference type="ARBA" id="ARBA00023004"/>
    </source>
</evidence>
<dbReference type="Proteomes" id="UP000197424">
    <property type="component" value="Chromosome"/>
</dbReference>
<dbReference type="PROSITE" id="PS01344">
    <property type="entry name" value="FRATAXIN_1"/>
    <property type="match status" value="1"/>
</dbReference>
<dbReference type="Gene3D" id="3.30.920.10">
    <property type="entry name" value="Frataxin/CyaY"/>
    <property type="match status" value="1"/>
</dbReference>